<dbReference type="InterPro" id="IPR001670">
    <property type="entry name" value="ADH_Fe/GldA"/>
</dbReference>
<dbReference type="Proteomes" id="UP000198612">
    <property type="component" value="Unassembled WGS sequence"/>
</dbReference>
<feature type="domain" description="Alcohol dehydrogenase iron-type/glycerol dehydrogenase GldA" evidence="4">
    <location>
        <begin position="12"/>
        <end position="182"/>
    </location>
</feature>
<dbReference type="EMBL" id="FNBJ01000005">
    <property type="protein sequence ID" value="SDF06306.1"/>
    <property type="molecule type" value="Genomic_DNA"/>
</dbReference>
<dbReference type="Gene3D" id="1.20.1090.10">
    <property type="entry name" value="Dehydroquinate synthase-like - alpha domain"/>
    <property type="match status" value="1"/>
</dbReference>
<dbReference type="CDD" id="cd14865">
    <property type="entry name" value="Fe-ADH-like"/>
    <property type="match status" value="1"/>
</dbReference>
<dbReference type="InterPro" id="IPR018211">
    <property type="entry name" value="ADH_Fe_CS"/>
</dbReference>
<dbReference type="Proteomes" id="UP000198945">
    <property type="component" value="Unassembled WGS sequence"/>
</dbReference>
<dbReference type="InterPro" id="IPR039697">
    <property type="entry name" value="Alcohol_dehydrogenase_Fe"/>
</dbReference>
<evidence type="ECO:0000256" key="2">
    <source>
        <dbReference type="ARBA" id="ARBA00023002"/>
    </source>
</evidence>
<feature type="domain" description="Fe-containing alcohol dehydrogenase-like C-terminal" evidence="5">
    <location>
        <begin position="193"/>
        <end position="396"/>
    </location>
</feature>
<keyword evidence="2" id="KW-0560">Oxidoreductase</keyword>
<evidence type="ECO:0000256" key="1">
    <source>
        <dbReference type="ARBA" id="ARBA00007358"/>
    </source>
</evidence>
<dbReference type="Gene3D" id="3.40.50.1970">
    <property type="match status" value="1"/>
</dbReference>
<sequence length="396" mass="43272">MYSSDYFEFFSPVKIISGEHALSTLNYELDRLHVSKPLILTNQSLDEMKILDTLLSHLKNDSINQRQIIKTIPNQATIEIVKKASQRYKDLECDGIIALGGEAIIDTAKGINLMISEQVEDLKDLAGIETAHADMQPFIVIPTTSSTGSEAALTAVINDESSKRVLEFISSKLIPDLAVIDPTMTFSLPPRLTASTGVDALVHAVEAYTGLQTNPLSDAYAFAALKLIGQNLRELVKDVNNKKHRVAMNNAAVMAGISFSNSHAGIIHAVGDACEKIAGVSHGDALSVLLPHGMFYNLKFDYCRNSYQDILIALEGRDKFIETGLEDRALIAVNAVVSILNELRSLTGIPVTLKEIGVKRNQFDDIVDKAMHNNAILNSAGQVKREDIKNILEAAF</sequence>
<evidence type="ECO:0000313" key="9">
    <source>
        <dbReference type="Proteomes" id="UP000198612"/>
    </source>
</evidence>
<dbReference type="GO" id="GO:0004022">
    <property type="term" value="F:alcohol dehydrogenase (NAD+) activity"/>
    <property type="evidence" value="ECO:0007669"/>
    <property type="project" value="UniProtKB-ARBA"/>
</dbReference>
<dbReference type="Proteomes" id="UP000199519">
    <property type="component" value="Unassembled WGS sequence"/>
</dbReference>
<accession>A0A1G8ISQ5</accession>
<evidence type="ECO:0000313" key="8">
    <source>
        <dbReference type="EMBL" id="SES73948.1"/>
    </source>
</evidence>
<protein>
    <submittedName>
        <fullName evidence="7">Alcohol dehydrogenase</fullName>
    </submittedName>
</protein>
<reference evidence="9 11" key="2">
    <citation type="submission" date="2016-10" db="EMBL/GenBank/DDBJ databases">
        <authorList>
            <person name="Varghese N."/>
            <person name="Submissions S."/>
        </authorList>
    </citation>
    <scope>NUCLEOTIDE SEQUENCE [LARGE SCALE GENOMIC DNA]</scope>
    <source>
        <strain evidence="6 11">WG2</strain>
        <strain evidence="8 9">WG5</strain>
    </source>
</reference>
<name>A0A1G8ISQ5_9FIRM</name>
<dbReference type="PANTHER" id="PTHR11496">
    <property type="entry name" value="ALCOHOL DEHYDROGENASE"/>
    <property type="match status" value="1"/>
</dbReference>
<dbReference type="FunFam" id="3.40.50.1970:FF:000003">
    <property type="entry name" value="Alcohol dehydrogenase, iron-containing"/>
    <property type="match status" value="1"/>
</dbReference>
<reference evidence="7 10" key="1">
    <citation type="submission" date="2016-10" db="EMBL/GenBank/DDBJ databases">
        <authorList>
            <person name="de Groot N.N."/>
        </authorList>
    </citation>
    <scope>NUCLEOTIDE SEQUENCE [LARGE SCALE GENOMIC DNA]</scope>
    <source>
        <strain evidence="7 10">WG7</strain>
    </source>
</reference>
<evidence type="ECO:0000313" key="11">
    <source>
        <dbReference type="Proteomes" id="UP000199519"/>
    </source>
</evidence>
<dbReference type="PROSITE" id="PS00913">
    <property type="entry name" value="ADH_IRON_1"/>
    <property type="match status" value="1"/>
</dbReference>
<evidence type="ECO:0000259" key="4">
    <source>
        <dbReference type="Pfam" id="PF00465"/>
    </source>
</evidence>
<dbReference type="RefSeq" id="WP_089716079.1">
    <property type="nucleotide sequence ID" value="NZ_FNBJ01000005.1"/>
</dbReference>
<keyword evidence="11" id="KW-1185">Reference proteome</keyword>
<dbReference type="Pfam" id="PF00465">
    <property type="entry name" value="Fe-ADH"/>
    <property type="match status" value="1"/>
</dbReference>
<keyword evidence="3" id="KW-0520">NAD</keyword>
<dbReference type="EMBL" id="FOHG01000004">
    <property type="protein sequence ID" value="SES73948.1"/>
    <property type="molecule type" value="Genomic_DNA"/>
</dbReference>
<dbReference type="InterPro" id="IPR056798">
    <property type="entry name" value="ADH_Fe_C"/>
</dbReference>
<evidence type="ECO:0000259" key="5">
    <source>
        <dbReference type="Pfam" id="PF25137"/>
    </source>
</evidence>
<dbReference type="PANTHER" id="PTHR11496:SF102">
    <property type="entry name" value="ALCOHOL DEHYDROGENASE 4"/>
    <property type="match status" value="1"/>
</dbReference>
<gene>
    <name evidence="6" type="ORF">SAMN04488598_105133</name>
    <name evidence="8" type="ORF">SAMN04515652_104164</name>
    <name evidence="7" type="ORF">SAMN04515654_10361</name>
</gene>
<evidence type="ECO:0000313" key="6">
    <source>
        <dbReference type="EMBL" id="SDF06306.1"/>
    </source>
</evidence>
<comment type="similarity">
    <text evidence="1">Belongs to the iron-containing alcohol dehydrogenase family.</text>
</comment>
<dbReference type="SUPFAM" id="SSF56796">
    <property type="entry name" value="Dehydroquinate synthase-like"/>
    <property type="match status" value="1"/>
</dbReference>
<organism evidence="7 10">
    <name type="scientific">Halanaerobium congolense</name>
    <dbReference type="NCBI Taxonomy" id="54121"/>
    <lineage>
        <taxon>Bacteria</taxon>
        <taxon>Bacillati</taxon>
        <taxon>Bacillota</taxon>
        <taxon>Clostridia</taxon>
        <taxon>Halanaerobiales</taxon>
        <taxon>Halanaerobiaceae</taxon>
        <taxon>Halanaerobium</taxon>
    </lineage>
</organism>
<dbReference type="EMBL" id="FNEH01000003">
    <property type="protein sequence ID" value="SDI21994.1"/>
    <property type="molecule type" value="Genomic_DNA"/>
</dbReference>
<dbReference type="Pfam" id="PF25137">
    <property type="entry name" value="ADH_Fe_C"/>
    <property type="match status" value="1"/>
</dbReference>
<evidence type="ECO:0000313" key="7">
    <source>
        <dbReference type="EMBL" id="SDI21994.1"/>
    </source>
</evidence>
<proteinExistence type="inferred from homology"/>
<dbReference type="AlphaFoldDB" id="A0A1G8ISQ5"/>
<dbReference type="GO" id="GO:0046872">
    <property type="term" value="F:metal ion binding"/>
    <property type="evidence" value="ECO:0007669"/>
    <property type="project" value="InterPro"/>
</dbReference>
<evidence type="ECO:0000256" key="3">
    <source>
        <dbReference type="ARBA" id="ARBA00023027"/>
    </source>
</evidence>
<evidence type="ECO:0000313" key="10">
    <source>
        <dbReference type="Proteomes" id="UP000198945"/>
    </source>
</evidence>